<organism evidence="3 4">
    <name type="scientific">Janthinobacterium agaricidamnosum</name>
    <dbReference type="NCBI Taxonomy" id="55508"/>
    <lineage>
        <taxon>Bacteria</taxon>
        <taxon>Pseudomonadati</taxon>
        <taxon>Pseudomonadota</taxon>
        <taxon>Betaproteobacteria</taxon>
        <taxon>Burkholderiales</taxon>
        <taxon>Oxalobacteraceae</taxon>
        <taxon>Janthinobacterium</taxon>
    </lineage>
</organism>
<dbReference type="SUPFAM" id="SSF56300">
    <property type="entry name" value="Metallo-dependent phosphatases"/>
    <property type="match status" value="1"/>
</dbReference>
<evidence type="ECO:0000313" key="3">
    <source>
        <dbReference type="EMBL" id="AYM78799.1"/>
    </source>
</evidence>
<dbReference type="GO" id="GO:0005737">
    <property type="term" value="C:cytoplasm"/>
    <property type="evidence" value="ECO:0007669"/>
    <property type="project" value="TreeGrafter"/>
</dbReference>
<dbReference type="EMBL" id="CP033019">
    <property type="protein sequence ID" value="AYM78799.1"/>
    <property type="molecule type" value="Genomic_DNA"/>
</dbReference>
<gene>
    <name evidence="3" type="ORF">D9M09_25670</name>
</gene>
<dbReference type="CDD" id="cd00838">
    <property type="entry name" value="MPP_superfamily"/>
    <property type="match status" value="1"/>
</dbReference>
<dbReference type="Pfam" id="PF12850">
    <property type="entry name" value="Metallophos_2"/>
    <property type="match status" value="1"/>
</dbReference>
<proteinExistence type="inferred from homology"/>
<accession>A0A3G2EHB5</accession>
<dbReference type="InterPro" id="IPR050126">
    <property type="entry name" value="Ap4A_hydrolase"/>
</dbReference>
<feature type="domain" description="Calcineurin-like phosphoesterase" evidence="2">
    <location>
        <begin position="1"/>
        <end position="180"/>
    </location>
</feature>
<evidence type="ECO:0000256" key="1">
    <source>
        <dbReference type="ARBA" id="ARBA00008950"/>
    </source>
</evidence>
<evidence type="ECO:0000313" key="4">
    <source>
        <dbReference type="Proteomes" id="UP000279594"/>
    </source>
</evidence>
<dbReference type="PANTHER" id="PTHR42850">
    <property type="entry name" value="METALLOPHOSPHOESTERASE"/>
    <property type="match status" value="1"/>
</dbReference>
<keyword evidence="4" id="KW-1185">Reference proteome</keyword>
<dbReference type="PIRSF" id="PIRSF000883">
    <property type="entry name" value="Pesterase_MJ0912"/>
    <property type="match status" value="1"/>
</dbReference>
<dbReference type="Gene3D" id="3.60.21.10">
    <property type="match status" value="1"/>
</dbReference>
<dbReference type="InterPro" id="IPR024654">
    <property type="entry name" value="Calcineurin-like_PHP_lpxH"/>
</dbReference>
<dbReference type="PANTHER" id="PTHR42850:SF2">
    <property type="entry name" value="BLL5683 PROTEIN"/>
    <property type="match status" value="1"/>
</dbReference>
<comment type="similarity">
    <text evidence="1">Belongs to the metallophosphoesterase superfamily. YfcE family.</text>
</comment>
<dbReference type="InterPro" id="IPR029052">
    <property type="entry name" value="Metallo-depent_PP-like"/>
</dbReference>
<dbReference type="GO" id="GO:0016791">
    <property type="term" value="F:phosphatase activity"/>
    <property type="evidence" value="ECO:0007669"/>
    <property type="project" value="TreeGrafter"/>
</dbReference>
<name>A0A3G2EHB5_9BURK</name>
<evidence type="ECO:0000259" key="2">
    <source>
        <dbReference type="Pfam" id="PF12850"/>
    </source>
</evidence>
<dbReference type="AlphaFoldDB" id="A0A3G2EHB5"/>
<dbReference type="Proteomes" id="UP000279594">
    <property type="component" value="Chromosome"/>
</dbReference>
<reference evidence="3 4" key="1">
    <citation type="submission" date="2018-10" db="EMBL/GenBank/DDBJ databases">
        <title>Effects of UV and annual dynamics of microbial communities in freshwater RAS systems.</title>
        <authorList>
            <person name="Bekkelund A.K."/>
            <person name="Hansen B.R."/>
            <person name="Stokken H."/>
            <person name="Eriksen B.F."/>
            <person name="Kashulin N.A."/>
        </authorList>
    </citation>
    <scope>NUCLEOTIDE SEQUENCE [LARGE SCALE GENOMIC DNA]</scope>
    <source>
        <strain evidence="3 4">BHSEK</strain>
    </source>
</reference>
<dbReference type="InterPro" id="IPR011152">
    <property type="entry name" value="Pesterase_MJ0912"/>
</dbReference>
<dbReference type="RefSeq" id="WP_121670681.1">
    <property type="nucleotide sequence ID" value="NZ_CP033019.1"/>
</dbReference>
<protein>
    <submittedName>
        <fullName evidence="3">Metallophosphoesterase</fullName>
    </submittedName>
</protein>
<sequence>MRIAAISDIHGNLDALEAVLDDIARRDVDVTVNLGDIVSGHLQPRATAARLMGLGLPTIRGNHERQLFGDPARMGVSDAFARAQLLPEQLDWIAALPATLRLRKDVLLVHGTPASDLVYFLDSVTPQGSRAATPQEVAERAGEADAALILCGHTHMPRQVRLADGRLIVNPGSVGLQAYDDDHGYPHVMENGTPHARYAIAEQGADGAWTAHFHAVAYDWETAARLALANGRPDWVTPLRTGFVGPPDVA</sequence>